<keyword evidence="4" id="KW-1185">Reference proteome</keyword>
<protein>
    <submittedName>
        <fullName evidence="1">Uncharacterized protein</fullName>
    </submittedName>
</protein>
<evidence type="ECO:0000313" key="2">
    <source>
        <dbReference type="EMBL" id="GBL79864.1"/>
    </source>
</evidence>
<evidence type="ECO:0000313" key="4">
    <source>
        <dbReference type="Proteomes" id="UP000499080"/>
    </source>
</evidence>
<evidence type="ECO:0000313" key="3">
    <source>
        <dbReference type="EMBL" id="GBL79898.1"/>
    </source>
</evidence>
<gene>
    <name evidence="2" type="ORF">AVEN_17714_1</name>
    <name evidence="1" type="ORF">AVEN_248311_1</name>
    <name evidence="3" type="ORF">AVEN_76379_1</name>
</gene>
<sequence length="93" mass="10301">MYEMTDSSHVWTPGLGDEIWDIKGAGIFSITLLAEEKSIDGYFLADLNFECDQMTRTTSEPASSPQNPHPISARNLSFSLSLILSTMNGFPKQ</sequence>
<dbReference type="OrthoDB" id="5326588at2759"/>
<dbReference type="EMBL" id="BGPR01156677">
    <property type="protein sequence ID" value="GBL79852.1"/>
    <property type="molecule type" value="Genomic_DNA"/>
</dbReference>
<name>A0A4Y2AJ21_ARAVE</name>
<organism evidence="1 4">
    <name type="scientific">Araneus ventricosus</name>
    <name type="common">Orbweaver spider</name>
    <name type="synonym">Epeira ventricosa</name>
    <dbReference type="NCBI Taxonomy" id="182803"/>
    <lineage>
        <taxon>Eukaryota</taxon>
        <taxon>Metazoa</taxon>
        <taxon>Ecdysozoa</taxon>
        <taxon>Arthropoda</taxon>
        <taxon>Chelicerata</taxon>
        <taxon>Arachnida</taxon>
        <taxon>Araneae</taxon>
        <taxon>Araneomorphae</taxon>
        <taxon>Entelegynae</taxon>
        <taxon>Araneoidea</taxon>
        <taxon>Araneidae</taxon>
        <taxon>Araneus</taxon>
    </lineage>
</organism>
<dbReference type="EMBL" id="BGPR01156688">
    <property type="protein sequence ID" value="GBL79898.1"/>
    <property type="molecule type" value="Genomic_DNA"/>
</dbReference>
<proteinExistence type="predicted"/>
<dbReference type="Proteomes" id="UP000499080">
    <property type="component" value="Unassembled WGS sequence"/>
</dbReference>
<reference evidence="1 4" key="1">
    <citation type="journal article" date="2019" name="Sci. Rep.">
        <title>Orb-weaving spider Araneus ventricosus genome elucidates the spidroin gene catalogue.</title>
        <authorList>
            <person name="Kono N."/>
            <person name="Nakamura H."/>
            <person name="Ohtoshi R."/>
            <person name="Moran D.A.P."/>
            <person name="Shinohara A."/>
            <person name="Yoshida Y."/>
            <person name="Fujiwara M."/>
            <person name="Mori M."/>
            <person name="Tomita M."/>
            <person name="Arakawa K."/>
        </authorList>
    </citation>
    <scope>NUCLEOTIDE SEQUENCE [LARGE SCALE GENOMIC DNA]</scope>
</reference>
<dbReference type="EMBL" id="BGPR01156680">
    <property type="protein sequence ID" value="GBL79864.1"/>
    <property type="molecule type" value="Genomic_DNA"/>
</dbReference>
<evidence type="ECO:0000313" key="1">
    <source>
        <dbReference type="EMBL" id="GBL79852.1"/>
    </source>
</evidence>
<comment type="caution">
    <text evidence="1">The sequence shown here is derived from an EMBL/GenBank/DDBJ whole genome shotgun (WGS) entry which is preliminary data.</text>
</comment>
<accession>A0A4Y2AJ21</accession>
<dbReference type="AlphaFoldDB" id="A0A4Y2AJ21"/>